<evidence type="ECO:0000256" key="6">
    <source>
        <dbReference type="SAM" id="MobiDB-lite"/>
    </source>
</evidence>
<evidence type="ECO:0000256" key="3">
    <source>
        <dbReference type="ARBA" id="ARBA00022692"/>
    </source>
</evidence>
<feature type="transmembrane region" description="Helical" evidence="7">
    <location>
        <begin position="121"/>
        <end position="145"/>
    </location>
</feature>
<dbReference type="AlphaFoldDB" id="A0A058ZGA1"/>
<sequence length="541" mass="58665">MSSSVPSSPLTTHQRRTERPHTILERPAGAGISRPPRPSLTSTIRTEPGQYGPGGRASGIALSPSERLRRLSVHLPRASLSGLKDFTTRRSQTIYDIDSDLYESPELVAERRARLRSMLDVPFRLEGFLGLAWLVCLHTTMSALLAAPMAAFRLLVSLPQGELTIQYAAAHLPAFLPIILPILVYRFRLLESSTLYHSTRAGQQSMKLFVVVNMLGVAARILAPIGADLGRTLSTAARKDHLPAVTPGASPSSSPQLAMPPHATGGTEAASTSHGVSPREVFYLAAAYTVVTALHAHVLLQELIVLNVAVNALDGGGALGALLMSTQFIEIKAYIFKKFNRGGIHELACTDAMERFHIAVYGAAIAFRNASELGLLDVLFSSPLSLSGWLAIFSYFAEALLKPYLMLALSELLVDAIKHACVSRRARLPSRLYSAFSGSLRVMLKSYRNTAIAARRIKFNPVPICSVVVFICIESIANPLSAHFGRTGVALIIGATFACLLLMRILLRILLTRLVRDAPKIDTPEAEALLRDCGDTDAEYL</sequence>
<feature type="transmembrane region" description="Helical" evidence="7">
    <location>
        <begin position="489"/>
        <end position="511"/>
    </location>
</feature>
<accession>A0A058ZGA1</accession>
<evidence type="ECO:0000256" key="4">
    <source>
        <dbReference type="ARBA" id="ARBA00022989"/>
    </source>
</evidence>
<dbReference type="PANTHER" id="PTHR13317">
    <property type="entry name" value="TRANSMEMBRANE ANTERIOR POSTERIOR TRANSFORMATION PROTEIN 1 HOMOLOG"/>
    <property type="match status" value="1"/>
</dbReference>
<dbReference type="Pfam" id="PF05346">
    <property type="entry name" value="DUF747"/>
    <property type="match status" value="1"/>
</dbReference>
<organism evidence="8">
    <name type="scientific">Fonticula alba</name>
    <name type="common">Slime mold</name>
    <dbReference type="NCBI Taxonomy" id="691883"/>
    <lineage>
        <taxon>Eukaryota</taxon>
        <taxon>Rotosphaerida</taxon>
        <taxon>Fonticulaceae</taxon>
        <taxon>Fonticula</taxon>
    </lineage>
</organism>
<protein>
    <submittedName>
        <fullName evidence="8">Uncharacterized protein</fullName>
    </submittedName>
</protein>
<dbReference type="eggNOG" id="KOG2490">
    <property type="taxonomic scope" value="Eukaryota"/>
</dbReference>
<feature type="transmembrane region" description="Helical" evidence="7">
    <location>
        <begin position="281"/>
        <end position="300"/>
    </location>
</feature>
<dbReference type="GeneID" id="20524817"/>
<dbReference type="PANTHER" id="PTHR13317:SF4">
    <property type="entry name" value="TRANSMEMBRANE ANTERIOR POSTERIOR TRANSFORMATION PROTEIN 1 HOMOLOG"/>
    <property type="match status" value="1"/>
</dbReference>
<dbReference type="EMBL" id="KB932201">
    <property type="protein sequence ID" value="KCV72497.1"/>
    <property type="molecule type" value="Genomic_DNA"/>
</dbReference>
<evidence type="ECO:0000256" key="5">
    <source>
        <dbReference type="ARBA" id="ARBA00023136"/>
    </source>
</evidence>
<comment type="subcellular location">
    <subcellularLocation>
        <location evidence="1">Membrane</location>
        <topology evidence="1">Multi-pass membrane protein</topology>
    </subcellularLocation>
</comment>
<feature type="region of interest" description="Disordered" evidence="6">
    <location>
        <begin position="244"/>
        <end position="272"/>
    </location>
</feature>
<evidence type="ECO:0000313" key="8">
    <source>
        <dbReference type="EMBL" id="KCV72497.1"/>
    </source>
</evidence>
<feature type="transmembrane region" description="Helical" evidence="7">
    <location>
        <begin position="208"/>
        <end position="227"/>
    </location>
</feature>
<evidence type="ECO:0000256" key="7">
    <source>
        <dbReference type="SAM" id="Phobius"/>
    </source>
</evidence>
<evidence type="ECO:0000256" key="2">
    <source>
        <dbReference type="ARBA" id="ARBA00008803"/>
    </source>
</evidence>
<feature type="transmembrane region" description="Helical" evidence="7">
    <location>
        <begin position="165"/>
        <end position="187"/>
    </location>
</feature>
<dbReference type="RefSeq" id="XP_009492198.1">
    <property type="nucleotide sequence ID" value="XM_009493923.1"/>
</dbReference>
<name>A0A058ZGA1_FONAL</name>
<keyword evidence="9" id="KW-1185">Reference proteome</keyword>
<dbReference type="OrthoDB" id="29023at2759"/>
<keyword evidence="4 7" id="KW-1133">Transmembrane helix</keyword>
<comment type="similarity">
    <text evidence="2">Belongs to the TAPT1 family.</text>
</comment>
<dbReference type="OMA" id="INIERYD"/>
<dbReference type="GO" id="GO:0005789">
    <property type="term" value="C:endoplasmic reticulum membrane"/>
    <property type="evidence" value="ECO:0007669"/>
    <property type="project" value="TreeGrafter"/>
</dbReference>
<feature type="transmembrane region" description="Helical" evidence="7">
    <location>
        <begin position="375"/>
        <end position="397"/>
    </location>
</feature>
<reference evidence="8" key="1">
    <citation type="submission" date="2013-04" db="EMBL/GenBank/DDBJ databases">
        <title>The Genome Sequence of Fonticula alba ATCC 38817.</title>
        <authorList>
            <consortium name="The Broad Institute Genomics Platform"/>
            <person name="Russ C."/>
            <person name="Cuomo C."/>
            <person name="Burger G."/>
            <person name="Gray M.W."/>
            <person name="Holland P.W.H."/>
            <person name="King N."/>
            <person name="Lang F.B.F."/>
            <person name="Roger A.J."/>
            <person name="Ruiz-Trillo I."/>
            <person name="Brown M."/>
            <person name="Walker B."/>
            <person name="Young S."/>
            <person name="Zeng Q."/>
            <person name="Gargeya S."/>
            <person name="Fitzgerald M."/>
            <person name="Haas B."/>
            <person name="Abouelleil A."/>
            <person name="Allen A.W."/>
            <person name="Alvarado L."/>
            <person name="Arachchi H.M."/>
            <person name="Berlin A.M."/>
            <person name="Chapman S.B."/>
            <person name="Gainer-Dewar J."/>
            <person name="Goldberg J."/>
            <person name="Griggs A."/>
            <person name="Gujja S."/>
            <person name="Hansen M."/>
            <person name="Howarth C."/>
            <person name="Imamovic A."/>
            <person name="Ireland A."/>
            <person name="Larimer J."/>
            <person name="McCowan C."/>
            <person name="Murphy C."/>
            <person name="Pearson M."/>
            <person name="Poon T.W."/>
            <person name="Priest M."/>
            <person name="Roberts A."/>
            <person name="Saif S."/>
            <person name="Shea T."/>
            <person name="Sisk P."/>
            <person name="Sykes S."/>
            <person name="Wortman J."/>
            <person name="Nusbaum C."/>
            <person name="Birren B."/>
        </authorList>
    </citation>
    <scope>NUCLEOTIDE SEQUENCE [LARGE SCALE GENOMIC DNA]</scope>
    <source>
        <strain evidence="8">ATCC 38817</strain>
    </source>
</reference>
<feature type="transmembrane region" description="Helical" evidence="7">
    <location>
        <begin position="457"/>
        <end position="477"/>
    </location>
</feature>
<keyword evidence="3 7" id="KW-0812">Transmembrane</keyword>
<feature type="compositionally biased region" description="Basic and acidic residues" evidence="6">
    <location>
        <begin position="15"/>
        <end position="24"/>
    </location>
</feature>
<keyword evidence="5 7" id="KW-0472">Membrane</keyword>
<evidence type="ECO:0000313" key="9">
    <source>
        <dbReference type="Proteomes" id="UP000030693"/>
    </source>
</evidence>
<feature type="compositionally biased region" description="Polar residues" evidence="6">
    <location>
        <begin position="1"/>
        <end position="12"/>
    </location>
</feature>
<gene>
    <name evidence="8" type="ORF">H696_00092</name>
</gene>
<dbReference type="STRING" id="691883.A0A058ZGA1"/>
<dbReference type="InterPro" id="IPR008010">
    <property type="entry name" value="Tatp1"/>
</dbReference>
<evidence type="ECO:0000256" key="1">
    <source>
        <dbReference type="ARBA" id="ARBA00004141"/>
    </source>
</evidence>
<feature type="region of interest" description="Disordered" evidence="6">
    <location>
        <begin position="1"/>
        <end position="59"/>
    </location>
</feature>
<dbReference type="Proteomes" id="UP000030693">
    <property type="component" value="Unassembled WGS sequence"/>
</dbReference>
<proteinExistence type="inferred from homology"/>